<proteinExistence type="predicted"/>
<gene>
    <name evidence="2" type="ORF">GCM10009716_08880</name>
</gene>
<reference evidence="2 3" key="1">
    <citation type="journal article" date="2019" name="Int. J. Syst. Evol. Microbiol.">
        <title>The Global Catalogue of Microorganisms (GCM) 10K type strain sequencing project: providing services to taxonomists for standard genome sequencing and annotation.</title>
        <authorList>
            <consortium name="The Broad Institute Genomics Platform"/>
            <consortium name="The Broad Institute Genome Sequencing Center for Infectious Disease"/>
            <person name="Wu L."/>
            <person name="Ma J."/>
        </authorList>
    </citation>
    <scope>NUCLEOTIDE SEQUENCE [LARGE SCALE GENOMIC DNA]</scope>
    <source>
        <strain evidence="2 3">JCM 13581</strain>
    </source>
</reference>
<organism evidence="2 3">
    <name type="scientific">Streptomyces sodiiphilus</name>
    <dbReference type="NCBI Taxonomy" id="226217"/>
    <lineage>
        <taxon>Bacteria</taxon>
        <taxon>Bacillati</taxon>
        <taxon>Actinomycetota</taxon>
        <taxon>Actinomycetes</taxon>
        <taxon>Kitasatosporales</taxon>
        <taxon>Streptomycetaceae</taxon>
        <taxon>Streptomyces</taxon>
    </lineage>
</organism>
<dbReference type="InterPro" id="IPR007278">
    <property type="entry name" value="DUF397"/>
</dbReference>
<sequence>MTTLHGAPADLVWHKSSYSDGEGAECAETAADAAAVHVRDSKDPGRPHLTFPRGQWTAFLTATSRL</sequence>
<dbReference type="EMBL" id="BAAAMJ010000008">
    <property type="protein sequence ID" value="GAA1901232.1"/>
    <property type="molecule type" value="Genomic_DNA"/>
</dbReference>
<accession>A0ABN2NSV4</accession>
<comment type="caution">
    <text evidence="2">The sequence shown here is derived from an EMBL/GenBank/DDBJ whole genome shotgun (WGS) entry which is preliminary data.</text>
</comment>
<name>A0ABN2NSV4_9ACTN</name>
<evidence type="ECO:0000313" key="3">
    <source>
        <dbReference type="Proteomes" id="UP001501303"/>
    </source>
</evidence>
<protein>
    <recommendedName>
        <fullName evidence="1">DUF397 domain-containing protein</fullName>
    </recommendedName>
</protein>
<dbReference type="Pfam" id="PF04149">
    <property type="entry name" value="DUF397"/>
    <property type="match status" value="1"/>
</dbReference>
<feature type="domain" description="DUF397" evidence="1">
    <location>
        <begin position="11"/>
        <end position="62"/>
    </location>
</feature>
<dbReference type="RefSeq" id="WP_344258969.1">
    <property type="nucleotide sequence ID" value="NZ_BAAAMJ010000008.1"/>
</dbReference>
<keyword evidence="3" id="KW-1185">Reference proteome</keyword>
<evidence type="ECO:0000259" key="1">
    <source>
        <dbReference type="Pfam" id="PF04149"/>
    </source>
</evidence>
<evidence type="ECO:0000313" key="2">
    <source>
        <dbReference type="EMBL" id="GAA1901232.1"/>
    </source>
</evidence>
<dbReference type="Proteomes" id="UP001501303">
    <property type="component" value="Unassembled WGS sequence"/>
</dbReference>